<evidence type="ECO:0000313" key="3">
    <source>
        <dbReference type="Proteomes" id="UP001603857"/>
    </source>
</evidence>
<evidence type="ECO:0000313" key="2">
    <source>
        <dbReference type="EMBL" id="KAL2348131.1"/>
    </source>
</evidence>
<gene>
    <name evidence="2" type="ORF">Fmac_002131</name>
</gene>
<name>A0ABD1NJ20_9FABA</name>
<keyword evidence="3" id="KW-1185">Reference proteome</keyword>
<keyword evidence="1" id="KW-0175">Coiled coil</keyword>
<dbReference type="PANTHER" id="PTHR36333">
    <property type="entry name" value="DIMETHYLALLYL, ADENOSINE TRNA METHYLTHIOTRANSFERASE"/>
    <property type="match status" value="1"/>
</dbReference>
<dbReference type="AlphaFoldDB" id="A0ABD1NJ20"/>
<sequence length="250" mass="28914">MCLRRLGGVAGMGSLSFGMATRSVRAGVGSNWKWRRQSRILCIGWDPEGLLGPPKTGHLARLEFKRRMERDAEAREAFQRQVREEKERRQSLRQSRVLPDTPQDLIEYFLDTEAQEIEFEIARMRPRLNHEFFSQLKSELGHLRFAVNRTQLMEDRLIELEALEKAIQEGIEAYDNMQGELIKARANLTKILTSKDVKATLLEMVERNEINRSLLALLDENIANAQRSNQKQAAEYMEKLRGAVLKYITV</sequence>
<dbReference type="Proteomes" id="UP001603857">
    <property type="component" value="Unassembled WGS sequence"/>
</dbReference>
<protein>
    <submittedName>
        <fullName evidence="2">Uncharacterized protein</fullName>
    </submittedName>
</protein>
<dbReference type="EMBL" id="JBGMDY010000001">
    <property type="protein sequence ID" value="KAL2348131.1"/>
    <property type="molecule type" value="Genomic_DNA"/>
</dbReference>
<reference evidence="2 3" key="1">
    <citation type="submission" date="2024-08" db="EMBL/GenBank/DDBJ databases">
        <title>Insights into the chromosomal genome structure of Flemingia macrophylla.</title>
        <authorList>
            <person name="Ding Y."/>
            <person name="Zhao Y."/>
            <person name="Bi W."/>
            <person name="Wu M."/>
            <person name="Zhao G."/>
            <person name="Gong Y."/>
            <person name="Li W."/>
            <person name="Zhang P."/>
        </authorList>
    </citation>
    <scope>NUCLEOTIDE SEQUENCE [LARGE SCALE GENOMIC DNA]</scope>
    <source>
        <strain evidence="2">DYQJB</strain>
        <tissue evidence="2">Leaf</tissue>
    </source>
</reference>
<evidence type="ECO:0000256" key="1">
    <source>
        <dbReference type="SAM" id="Coils"/>
    </source>
</evidence>
<dbReference type="PANTHER" id="PTHR36333:SF1">
    <property type="entry name" value="DIMETHYLALLYL, ADENOSINE TRNA METHYLTHIOTRANSFERASE"/>
    <property type="match status" value="1"/>
</dbReference>
<feature type="coiled-coil region" evidence="1">
    <location>
        <begin position="68"/>
        <end position="95"/>
    </location>
</feature>
<proteinExistence type="predicted"/>
<accession>A0ABD1NJ20</accession>
<comment type="caution">
    <text evidence="2">The sequence shown here is derived from an EMBL/GenBank/DDBJ whole genome shotgun (WGS) entry which is preliminary data.</text>
</comment>
<organism evidence="2 3">
    <name type="scientific">Flemingia macrophylla</name>
    <dbReference type="NCBI Taxonomy" id="520843"/>
    <lineage>
        <taxon>Eukaryota</taxon>
        <taxon>Viridiplantae</taxon>
        <taxon>Streptophyta</taxon>
        <taxon>Embryophyta</taxon>
        <taxon>Tracheophyta</taxon>
        <taxon>Spermatophyta</taxon>
        <taxon>Magnoliopsida</taxon>
        <taxon>eudicotyledons</taxon>
        <taxon>Gunneridae</taxon>
        <taxon>Pentapetalae</taxon>
        <taxon>rosids</taxon>
        <taxon>fabids</taxon>
        <taxon>Fabales</taxon>
        <taxon>Fabaceae</taxon>
        <taxon>Papilionoideae</taxon>
        <taxon>50 kb inversion clade</taxon>
        <taxon>NPAAA clade</taxon>
        <taxon>indigoferoid/millettioid clade</taxon>
        <taxon>Phaseoleae</taxon>
        <taxon>Flemingia</taxon>
    </lineage>
</organism>